<evidence type="ECO:0000256" key="2">
    <source>
        <dbReference type="ARBA" id="ARBA00022448"/>
    </source>
</evidence>
<dbReference type="InterPro" id="IPR011701">
    <property type="entry name" value="MFS"/>
</dbReference>
<dbReference type="EMBL" id="PVZG01000003">
    <property type="protein sequence ID" value="PRY31389.1"/>
    <property type="molecule type" value="Genomic_DNA"/>
</dbReference>
<accession>A0A2T0SD75</accession>
<reference evidence="9 10" key="1">
    <citation type="submission" date="2018-03" db="EMBL/GenBank/DDBJ databases">
        <title>Genomic Encyclopedia of Archaeal and Bacterial Type Strains, Phase II (KMG-II): from individual species to whole genera.</title>
        <authorList>
            <person name="Goeker M."/>
        </authorList>
    </citation>
    <scope>NUCLEOTIDE SEQUENCE [LARGE SCALE GENOMIC DNA]</scope>
    <source>
        <strain evidence="9 10">DSM 45348</strain>
    </source>
</reference>
<proteinExistence type="predicted"/>
<evidence type="ECO:0000256" key="8">
    <source>
        <dbReference type="SAM" id="Phobius"/>
    </source>
</evidence>
<gene>
    <name evidence="9" type="ORF">CLV70_103275</name>
</gene>
<name>A0A2T0SD75_9ACTN</name>
<sequence length="471" mass="48496">MRGRPVLFAYVATPFSVLTGNRDFRRLFAAELVVFGADWFVMVPLLVLLPELTGSGVWGALVLAADTGITAVLLPYAGTVADRLDRRTILIAANLAALVATLLLFLVRSAATAPLALVAIGAVAVAKAFYSPSAQAALPNVVEPEDLAAANAIAGSAWGTMTIVGASLGGIVSSVAGPYVSFAVAAAGLLTAAVVTSLIRRPLQAPRDTTAVPPRTWHALLEALRYIGARPRIRALVTVKSAVGLGNGVLTVFPLLAGMYGVGSLGAGLLFAVRGAGALVGPLVMRPVLNHRSWLLPGLALSMSLYGLGYLGVAAAPWFPLVLALVFVAHFAGGTNWVLSNYALQGEVPDRLRGRVFATDMMLATLAISVSQLGAALFVDHVDERVILVSCGSITLLYAIGWRIATRNLSLADDPPPATDEPTPASSEPTAAPAGPARASSEPTAAVGGPARASSEPTAAGESDPDPQPQR</sequence>
<dbReference type="CDD" id="cd06173">
    <property type="entry name" value="MFS_MefA_like"/>
    <property type="match status" value="1"/>
</dbReference>
<keyword evidence="3" id="KW-1003">Cell membrane</keyword>
<dbReference type="InterPro" id="IPR036259">
    <property type="entry name" value="MFS_trans_sf"/>
</dbReference>
<feature type="transmembrane region" description="Helical" evidence="8">
    <location>
        <begin position="151"/>
        <end position="173"/>
    </location>
</feature>
<evidence type="ECO:0000256" key="5">
    <source>
        <dbReference type="ARBA" id="ARBA00022989"/>
    </source>
</evidence>
<feature type="region of interest" description="Disordered" evidence="7">
    <location>
        <begin position="413"/>
        <end position="471"/>
    </location>
</feature>
<organism evidence="9 10">
    <name type="scientific">Pseudosporangium ferrugineum</name>
    <dbReference type="NCBI Taxonomy" id="439699"/>
    <lineage>
        <taxon>Bacteria</taxon>
        <taxon>Bacillati</taxon>
        <taxon>Actinomycetota</taxon>
        <taxon>Actinomycetes</taxon>
        <taxon>Micromonosporales</taxon>
        <taxon>Micromonosporaceae</taxon>
        <taxon>Pseudosporangium</taxon>
    </lineage>
</organism>
<dbReference type="AlphaFoldDB" id="A0A2T0SD75"/>
<dbReference type="Proteomes" id="UP000239209">
    <property type="component" value="Unassembled WGS sequence"/>
</dbReference>
<evidence type="ECO:0000256" key="4">
    <source>
        <dbReference type="ARBA" id="ARBA00022692"/>
    </source>
</evidence>
<dbReference type="PANTHER" id="PTHR43266:SF2">
    <property type="entry name" value="MAJOR FACILITATOR SUPERFAMILY (MFS) PROFILE DOMAIN-CONTAINING PROTEIN"/>
    <property type="match status" value="1"/>
</dbReference>
<feature type="transmembrane region" description="Helical" evidence="8">
    <location>
        <begin position="385"/>
        <end position="405"/>
    </location>
</feature>
<dbReference type="PANTHER" id="PTHR43266">
    <property type="entry name" value="MACROLIDE-EFFLUX PROTEIN"/>
    <property type="match status" value="1"/>
</dbReference>
<feature type="transmembrane region" description="Helical" evidence="8">
    <location>
        <begin position="89"/>
        <end position="107"/>
    </location>
</feature>
<keyword evidence="4 8" id="KW-0812">Transmembrane</keyword>
<dbReference type="GO" id="GO:0005886">
    <property type="term" value="C:plasma membrane"/>
    <property type="evidence" value="ECO:0007669"/>
    <property type="project" value="UniProtKB-SubCell"/>
</dbReference>
<feature type="transmembrane region" description="Helical" evidence="8">
    <location>
        <begin position="27"/>
        <end position="49"/>
    </location>
</feature>
<feature type="compositionally biased region" description="Low complexity" evidence="7">
    <location>
        <begin position="420"/>
        <end position="437"/>
    </location>
</feature>
<evidence type="ECO:0000313" key="9">
    <source>
        <dbReference type="EMBL" id="PRY31389.1"/>
    </source>
</evidence>
<dbReference type="Gene3D" id="1.20.1250.20">
    <property type="entry name" value="MFS general substrate transporter like domains"/>
    <property type="match status" value="1"/>
</dbReference>
<feature type="transmembrane region" description="Helical" evidence="8">
    <location>
        <begin position="321"/>
        <end position="344"/>
    </location>
</feature>
<dbReference type="GO" id="GO:0022857">
    <property type="term" value="F:transmembrane transporter activity"/>
    <property type="evidence" value="ECO:0007669"/>
    <property type="project" value="InterPro"/>
</dbReference>
<feature type="transmembrane region" description="Helical" evidence="8">
    <location>
        <begin position="356"/>
        <end position="379"/>
    </location>
</feature>
<feature type="transmembrane region" description="Helical" evidence="8">
    <location>
        <begin position="294"/>
        <end position="315"/>
    </location>
</feature>
<keyword evidence="5 8" id="KW-1133">Transmembrane helix</keyword>
<comment type="caution">
    <text evidence="9">The sequence shown here is derived from an EMBL/GenBank/DDBJ whole genome shotgun (WGS) entry which is preliminary data.</text>
</comment>
<evidence type="ECO:0000256" key="6">
    <source>
        <dbReference type="ARBA" id="ARBA00023136"/>
    </source>
</evidence>
<feature type="transmembrane region" description="Helical" evidence="8">
    <location>
        <begin position="55"/>
        <end position="77"/>
    </location>
</feature>
<evidence type="ECO:0000256" key="3">
    <source>
        <dbReference type="ARBA" id="ARBA00022475"/>
    </source>
</evidence>
<keyword evidence="2" id="KW-0813">Transport</keyword>
<keyword evidence="10" id="KW-1185">Reference proteome</keyword>
<dbReference type="SUPFAM" id="SSF103473">
    <property type="entry name" value="MFS general substrate transporter"/>
    <property type="match status" value="1"/>
</dbReference>
<keyword evidence="6 8" id="KW-0472">Membrane</keyword>
<evidence type="ECO:0000256" key="1">
    <source>
        <dbReference type="ARBA" id="ARBA00004651"/>
    </source>
</evidence>
<dbReference type="Pfam" id="PF07690">
    <property type="entry name" value="MFS_1"/>
    <property type="match status" value="1"/>
</dbReference>
<evidence type="ECO:0000313" key="10">
    <source>
        <dbReference type="Proteomes" id="UP000239209"/>
    </source>
</evidence>
<feature type="transmembrane region" description="Helical" evidence="8">
    <location>
        <begin position="113"/>
        <end position="130"/>
    </location>
</feature>
<feature type="transmembrane region" description="Helical" evidence="8">
    <location>
        <begin position="179"/>
        <end position="199"/>
    </location>
</feature>
<protein>
    <submittedName>
        <fullName evidence="9">Putative MFS family arabinose efflux permease</fullName>
    </submittedName>
</protein>
<evidence type="ECO:0000256" key="7">
    <source>
        <dbReference type="SAM" id="MobiDB-lite"/>
    </source>
</evidence>
<comment type="subcellular location">
    <subcellularLocation>
        <location evidence="1">Cell membrane</location>
        <topology evidence="1">Multi-pass membrane protein</topology>
    </subcellularLocation>
</comment>